<accession>K0RF34</accession>
<evidence type="ECO:0000256" key="3">
    <source>
        <dbReference type="ARBA" id="ARBA00022833"/>
    </source>
</evidence>
<dbReference type="SUPFAM" id="SSF57850">
    <property type="entry name" value="RING/U-box"/>
    <property type="match status" value="1"/>
</dbReference>
<dbReference type="GO" id="GO:0008270">
    <property type="term" value="F:zinc ion binding"/>
    <property type="evidence" value="ECO:0007669"/>
    <property type="project" value="UniProtKB-KW"/>
</dbReference>
<dbReference type="InterPro" id="IPR013083">
    <property type="entry name" value="Znf_RING/FYVE/PHD"/>
</dbReference>
<dbReference type="Pfam" id="PF12906">
    <property type="entry name" value="RINGv"/>
    <property type="match status" value="1"/>
</dbReference>
<dbReference type="AlphaFoldDB" id="K0RF34"/>
<feature type="domain" description="RING-CH-type" evidence="4">
    <location>
        <begin position="359"/>
        <end position="433"/>
    </location>
</feature>
<keyword evidence="3" id="KW-0862">Zinc</keyword>
<dbReference type="PROSITE" id="PS51292">
    <property type="entry name" value="ZF_RING_CH"/>
    <property type="match status" value="1"/>
</dbReference>
<evidence type="ECO:0000259" key="4">
    <source>
        <dbReference type="PROSITE" id="PS51292"/>
    </source>
</evidence>
<name>K0RF34_THAOC</name>
<keyword evidence="2" id="KW-0863">Zinc-finger</keyword>
<reference evidence="5 6" key="1">
    <citation type="journal article" date="2012" name="Genome Biol.">
        <title>Genome and low-iron response of an oceanic diatom adapted to chronic iron limitation.</title>
        <authorList>
            <person name="Lommer M."/>
            <person name="Specht M."/>
            <person name="Roy A.S."/>
            <person name="Kraemer L."/>
            <person name="Andreson R."/>
            <person name="Gutowska M.A."/>
            <person name="Wolf J."/>
            <person name="Bergner S.V."/>
            <person name="Schilhabel M.B."/>
            <person name="Klostermeier U.C."/>
            <person name="Beiko R.G."/>
            <person name="Rosenstiel P."/>
            <person name="Hippler M."/>
            <person name="Laroche J."/>
        </authorList>
    </citation>
    <scope>NUCLEOTIDE SEQUENCE [LARGE SCALE GENOMIC DNA]</scope>
    <source>
        <strain evidence="5 6">CCMP1005</strain>
    </source>
</reference>
<keyword evidence="6" id="KW-1185">Reference proteome</keyword>
<dbReference type="EMBL" id="AGNL01042751">
    <property type="protein sequence ID" value="EJK50874.1"/>
    <property type="molecule type" value="Genomic_DNA"/>
</dbReference>
<evidence type="ECO:0000256" key="2">
    <source>
        <dbReference type="ARBA" id="ARBA00022771"/>
    </source>
</evidence>
<dbReference type="Proteomes" id="UP000266841">
    <property type="component" value="Unassembled WGS sequence"/>
</dbReference>
<dbReference type="Gene3D" id="3.30.40.10">
    <property type="entry name" value="Zinc/RING finger domain, C3HC4 (zinc finger)"/>
    <property type="match status" value="1"/>
</dbReference>
<evidence type="ECO:0000256" key="1">
    <source>
        <dbReference type="ARBA" id="ARBA00022723"/>
    </source>
</evidence>
<dbReference type="OrthoDB" id="10250354at2759"/>
<proteinExistence type="predicted"/>
<keyword evidence="1" id="KW-0479">Metal-binding</keyword>
<comment type="caution">
    <text evidence="5">The sequence shown here is derived from an EMBL/GenBank/DDBJ whole genome shotgun (WGS) entry which is preliminary data.</text>
</comment>
<gene>
    <name evidence="5" type="ORF">THAOC_30014</name>
</gene>
<dbReference type="SMART" id="SM00744">
    <property type="entry name" value="RINGv"/>
    <property type="match status" value="1"/>
</dbReference>
<protein>
    <recommendedName>
        <fullName evidence="4">RING-CH-type domain-containing protein</fullName>
    </recommendedName>
</protein>
<organism evidence="5 6">
    <name type="scientific">Thalassiosira oceanica</name>
    <name type="common">Marine diatom</name>
    <dbReference type="NCBI Taxonomy" id="159749"/>
    <lineage>
        <taxon>Eukaryota</taxon>
        <taxon>Sar</taxon>
        <taxon>Stramenopiles</taxon>
        <taxon>Ochrophyta</taxon>
        <taxon>Bacillariophyta</taxon>
        <taxon>Coscinodiscophyceae</taxon>
        <taxon>Thalassiosirophycidae</taxon>
        <taxon>Thalassiosirales</taxon>
        <taxon>Thalassiosiraceae</taxon>
        <taxon>Thalassiosira</taxon>
    </lineage>
</organism>
<dbReference type="InterPro" id="IPR011016">
    <property type="entry name" value="Znf_RING-CH"/>
</dbReference>
<evidence type="ECO:0000313" key="5">
    <source>
        <dbReference type="EMBL" id="EJK50874.1"/>
    </source>
</evidence>
<sequence>MMRMEVGSIVEIADLKSATHLNGSSGKLVRWLERDQRWAVELLALKKTVRVKPSNLVLLHGTKPTRTVLDELPTASDQVVRLRGLRGASHLNGTRGLTVKFDESAGRWAVRLDDTHQVVNCKPENVSLVSVLNRVLDGTPTEKNTRAALQFDVGRRVECINYYKLPQKFEHGTVAMTWVREKSWPDGLYAAYKVILDDGRHLYVRNNKKYIKESTAPPIDSTTYEVGDQVICQVPQSEFSEPGIVIRRNQDWLSRGVAPYLLKMNYGKYLNFWPTSQTMKFDDDKCEGVAVNVTDRLRFKVGERVECSVGVDFDPGTIVQLWYNDESQFEKNEVVPYQISLDDGTMIYAPEDTDNVIRKSDRSPPPCWICFDSESSTDNPIVRECACRGEDSGFVHVQCLIRLAKSKVPHLRSNPDVNPYKQCLTCHRSFAPFRLCHKALTKESYRLFGKEDPMENILAQASIDAMAELLKEEGFYEGAKLLLLDSLQRFRDIKREVEGLDTFMNDILTTILIKIARIHAETRSLVHMKICLEECIELADEFNRSGFDIKSKGLVPAKYNLARYASYTGNDLNALKLLEQVIDTEKKEDPASDHHLNALQMCAALHFRLFESREKCIELLAEENDLQKVIYGSNSWEVRLSKWQLEMLQRGDEPQVVVIENGKVWLGLKFADLQDIDRS</sequence>
<evidence type="ECO:0000313" key="6">
    <source>
        <dbReference type="Proteomes" id="UP000266841"/>
    </source>
</evidence>